<dbReference type="EMBL" id="SSHJ02000001">
    <property type="protein sequence ID" value="MFN0254538.1"/>
    <property type="molecule type" value="Genomic_DNA"/>
</dbReference>
<name>A0ABW9J1Y8_9SPHI</name>
<dbReference type="NCBIfam" id="NF004790">
    <property type="entry name" value="PRK06136.1"/>
    <property type="match status" value="1"/>
</dbReference>
<keyword evidence="10" id="KW-1185">Reference proteome</keyword>
<dbReference type="InterPro" id="IPR000878">
    <property type="entry name" value="4pyrrol_Mease"/>
</dbReference>
<keyword evidence="4 9" id="KW-0808">Transferase</keyword>
<evidence type="ECO:0000313" key="9">
    <source>
        <dbReference type="EMBL" id="MFN0254538.1"/>
    </source>
</evidence>
<proteinExistence type="inferred from homology"/>
<dbReference type="InterPro" id="IPR035996">
    <property type="entry name" value="4pyrrol_Methylase_sf"/>
</dbReference>
<evidence type="ECO:0000256" key="1">
    <source>
        <dbReference type="ARBA" id="ARBA00005879"/>
    </source>
</evidence>
<evidence type="ECO:0000256" key="3">
    <source>
        <dbReference type="ARBA" id="ARBA00022603"/>
    </source>
</evidence>
<dbReference type="InterPro" id="IPR006366">
    <property type="entry name" value="CobA/CysG_C"/>
</dbReference>
<dbReference type="InterPro" id="IPR003043">
    <property type="entry name" value="Uropor_MeTrfase_CS"/>
</dbReference>
<dbReference type="Proteomes" id="UP001517247">
    <property type="component" value="Unassembled WGS sequence"/>
</dbReference>
<keyword evidence="5" id="KW-0949">S-adenosyl-L-methionine</keyword>
<dbReference type="Gene3D" id="3.40.1010.10">
    <property type="entry name" value="Cobalt-precorrin-4 Transmethylase, Domain 1"/>
    <property type="match status" value="1"/>
</dbReference>
<evidence type="ECO:0000256" key="4">
    <source>
        <dbReference type="ARBA" id="ARBA00022679"/>
    </source>
</evidence>
<protein>
    <recommendedName>
        <fullName evidence="2">uroporphyrinogen-III C-methyltransferase</fullName>
        <ecNumber evidence="2">2.1.1.107</ecNumber>
    </recommendedName>
</protein>
<evidence type="ECO:0000259" key="8">
    <source>
        <dbReference type="Pfam" id="PF00590"/>
    </source>
</evidence>
<keyword evidence="6" id="KW-0627">Porphyrin biosynthesis</keyword>
<evidence type="ECO:0000256" key="5">
    <source>
        <dbReference type="ARBA" id="ARBA00022691"/>
    </source>
</evidence>
<accession>A0ABW9J1Y8</accession>
<dbReference type="PANTHER" id="PTHR45790:SF3">
    <property type="entry name" value="S-ADENOSYL-L-METHIONINE-DEPENDENT UROPORPHYRINOGEN III METHYLTRANSFERASE, CHLOROPLASTIC"/>
    <property type="match status" value="1"/>
</dbReference>
<organism evidence="9 10">
    <name type="scientific">Pedobacter ureilyticus</name>
    <dbReference type="NCBI Taxonomy" id="1393051"/>
    <lineage>
        <taxon>Bacteria</taxon>
        <taxon>Pseudomonadati</taxon>
        <taxon>Bacteroidota</taxon>
        <taxon>Sphingobacteriia</taxon>
        <taxon>Sphingobacteriales</taxon>
        <taxon>Sphingobacteriaceae</taxon>
        <taxon>Pedobacter</taxon>
    </lineage>
</organism>
<reference evidence="9 10" key="1">
    <citation type="submission" date="2024-12" db="EMBL/GenBank/DDBJ databases">
        <authorList>
            <person name="Hu S."/>
        </authorList>
    </citation>
    <scope>NUCLEOTIDE SEQUENCE [LARGE SCALE GENOMIC DNA]</scope>
    <source>
        <strain evidence="9 10">THG-T11</strain>
    </source>
</reference>
<evidence type="ECO:0000256" key="7">
    <source>
        <dbReference type="ARBA" id="ARBA00025705"/>
    </source>
</evidence>
<dbReference type="GO" id="GO:0004851">
    <property type="term" value="F:uroporphyrin-III C-methyltransferase activity"/>
    <property type="evidence" value="ECO:0007669"/>
    <property type="project" value="UniProtKB-EC"/>
</dbReference>
<dbReference type="GO" id="GO:0032259">
    <property type="term" value="P:methylation"/>
    <property type="evidence" value="ECO:0007669"/>
    <property type="project" value="UniProtKB-KW"/>
</dbReference>
<dbReference type="PANTHER" id="PTHR45790">
    <property type="entry name" value="SIROHEME SYNTHASE-RELATED"/>
    <property type="match status" value="1"/>
</dbReference>
<dbReference type="RefSeq" id="WP_138721686.1">
    <property type="nucleotide sequence ID" value="NZ_SSHJ02000001.1"/>
</dbReference>
<sequence>MILEKVERNTVEPKITLVGAGPGDPDLLTLKGVKALATADVVLYDALVNEALLNHAPENAIKVYVGKRSDDESFSQKLVNKLMIDYALNYGHVVRLKSGDPFVFARGYEEVHVAESYNIPTEIVPGVSSALGVPGLQKIPMVYGNMSESFWVVTGTNAQGQISPDLYVAAKSNATIVVLMGIEKIKEIASIFKSEGKANLPVAVIENGSSTEENVVVGIVDTIEELIEEKKLSSPALLVFGNVVSLHPQFNSIHEFYAIMAQEQY</sequence>
<comment type="caution">
    <text evidence="9">The sequence shown here is derived from an EMBL/GenBank/DDBJ whole genome shotgun (WGS) entry which is preliminary data.</text>
</comment>
<gene>
    <name evidence="9" type="primary">cobA</name>
    <name evidence="9" type="ORF">E6A44_003095</name>
</gene>
<evidence type="ECO:0000313" key="10">
    <source>
        <dbReference type="Proteomes" id="UP001517247"/>
    </source>
</evidence>
<dbReference type="NCBIfam" id="TIGR01469">
    <property type="entry name" value="cobA_cysG_Cterm"/>
    <property type="match status" value="1"/>
</dbReference>
<dbReference type="EC" id="2.1.1.107" evidence="2"/>
<dbReference type="InterPro" id="IPR014777">
    <property type="entry name" value="4pyrrole_Mease_sub1"/>
</dbReference>
<dbReference type="SUPFAM" id="SSF53790">
    <property type="entry name" value="Tetrapyrrole methylase"/>
    <property type="match status" value="1"/>
</dbReference>
<dbReference type="PROSITE" id="PS00839">
    <property type="entry name" value="SUMT_1"/>
    <property type="match status" value="1"/>
</dbReference>
<feature type="domain" description="Tetrapyrrole methylase" evidence="8">
    <location>
        <begin position="14"/>
        <end position="221"/>
    </location>
</feature>
<comment type="pathway">
    <text evidence="7">Porphyrin-containing compound metabolism; siroheme biosynthesis; precorrin-2 from uroporphyrinogen III: step 1/1.</text>
</comment>
<dbReference type="InterPro" id="IPR050161">
    <property type="entry name" value="Siro_Cobalamin_biosynth"/>
</dbReference>
<evidence type="ECO:0000256" key="6">
    <source>
        <dbReference type="ARBA" id="ARBA00023244"/>
    </source>
</evidence>
<dbReference type="CDD" id="cd11642">
    <property type="entry name" value="SUMT"/>
    <property type="match status" value="1"/>
</dbReference>
<dbReference type="Gene3D" id="3.30.950.10">
    <property type="entry name" value="Methyltransferase, Cobalt-precorrin-4 Transmethylase, Domain 2"/>
    <property type="match status" value="1"/>
</dbReference>
<dbReference type="Pfam" id="PF00590">
    <property type="entry name" value="TP_methylase"/>
    <property type="match status" value="1"/>
</dbReference>
<comment type="similarity">
    <text evidence="1">Belongs to the precorrin methyltransferase family.</text>
</comment>
<dbReference type="InterPro" id="IPR014776">
    <property type="entry name" value="4pyrrole_Mease_sub2"/>
</dbReference>
<evidence type="ECO:0000256" key="2">
    <source>
        <dbReference type="ARBA" id="ARBA00012162"/>
    </source>
</evidence>
<keyword evidence="3 9" id="KW-0489">Methyltransferase</keyword>